<sequence length="190" mass="20525">MRVVNTQLARADLRRRAPVAIAWAEYTGLTGAALDPGDPTLALELATQARPPWYAGELAWWLRRTGTDLPVRGWYAEPYRLVITGDWRGAAEAWEQLGCVYEQADALARGLEPDACLRALELLEALGAHAAARALRRLMRGLGGFRIPRGPRPTTAVLAKLSVGSRRAAAAAARRLGLLAVEVGRGGQPI</sequence>
<protein>
    <submittedName>
        <fullName evidence="1">Uncharacterized protein</fullName>
    </submittedName>
</protein>
<accession>A0A8J3R204</accession>
<gene>
    <name evidence="1" type="ORF">Raf01_91900</name>
</gene>
<comment type="caution">
    <text evidence="1">The sequence shown here is derived from an EMBL/GenBank/DDBJ whole genome shotgun (WGS) entry which is preliminary data.</text>
</comment>
<keyword evidence="2" id="KW-1185">Reference proteome</keyword>
<dbReference type="EMBL" id="BONZ01000113">
    <property type="protein sequence ID" value="GIH21018.1"/>
    <property type="molecule type" value="Genomic_DNA"/>
</dbReference>
<evidence type="ECO:0000313" key="2">
    <source>
        <dbReference type="Proteomes" id="UP000642748"/>
    </source>
</evidence>
<name>A0A8J3R204_9ACTN</name>
<reference evidence="1" key="1">
    <citation type="submission" date="2021-01" db="EMBL/GenBank/DDBJ databases">
        <title>Whole genome shotgun sequence of Rugosimonospora africana NBRC 104875.</title>
        <authorList>
            <person name="Komaki H."/>
            <person name="Tamura T."/>
        </authorList>
    </citation>
    <scope>NUCLEOTIDE SEQUENCE</scope>
    <source>
        <strain evidence="1">NBRC 104875</strain>
    </source>
</reference>
<dbReference type="RefSeq" id="WP_203924428.1">
    <property type="nucleotide sequence ID" value="NZ_BONZ01000113.1"/>
</dbReference>
<dbReference type="AlphaFoldDB" id="A0A8J3R204"/>
<evidence type="ECO:0000313" key="1">
    <source>
        <dbReference type="EMBL" id="GIH21018.1"/>
    </source>
</evidence>
<proteinExistence type="predicted"/>
<dbReference type="Proteomes" id="UP000642748">
    <property type="component" value="Unassembled WGS sequence"/>
</dbReference>
<organism evidence="1 2">
    <name type="scientific">Rugosimonospora africana</name>
    <dbReference type="NCBI Taxonomy" id="556532"/>
    <lineage>
        <taxon>Bacteria</taxon>
        <taxon>Bacillati</taxon>
        <taxon>Actinomycetota</taxon>
        <taxon>Actinomycetes</taxon>
        <taxon>Micromonosporales</taxon>
        <taxon>Micromonosporaceae</taxon>
        <taxon>Rugosimonospora</taxon>
    </lineage>
</organism>